<accession>A0A9X0U4K4</accession>
<feature type="compositionally biased region" description="Pro residues" evidence="1">
    <location>
        <begin position="113"/>
        <end position="123"/>
    </location>
</feature>
<dbReference type="EMBL" id="JACHEB010000006">
    <property type="protein sequence ID" value="MBB5329423.1"/>
    <property type="molecule type" value="Genomic_DNA"/>
</dbReference>
<feature type="region of interest" description="Disordered" evidence="1">
    <location>
        <begin position="98"/>
        <end position="123"/>
    </location>
</feature>
<sequence length="123" mass="13054">MSSGEWLFAYGLFLLFVIKITALILGFLTIRMGAMLIKTGALGEFKFSTSFNGAKADLASVSPGLLFVLLGIGLIGYSVWVKKSVDLDTRPAVQPAMQQLPGQLPPTGHLPGQVPPTAPLPVK</sequence>
<feature type="transmembrane region" description="Helical" evidence="2">
    <location>
        <begin position="6"/>
        <end position="28"/>
    </location>
</feature>
<keyword evidence="2" id="KW-0812">Transmembrane</keyword>
<feature type="transmembrane region" description="Helical" evidence="2">
    <location>
        <begin position="58"/>
        <end position="80"/>
    </location>
</feature>
<dbReference type="AlphaFoldDB" id="A0A9X0U4K4"/>
<dbReference type="Proteomes" id="UP000535182">
    <property type="component" value="Unassembled WGS sequence"/>
</dbReference>
<evidence type="ECO:0000313" key="4">
    <source>
        <dbReference type="Proteomes" id="UP000535182"/>
    </source>
</evidence>
<evidence type="ECO:0000256" key="1">
    <source>
        <dbReference type="SAM" id="MobiDB-lite"/>
    </source>
</evidence>
<reference evidence="3 4" key="1">
    <citation type="submission" date="2020-08" db="EMBL/GenBank/DDBJ databases">
        <title>Genomic Encyclopedia of Type Strains, Phase IV (KMG-V): Genome sequencing to study the core and pangenomes of soil and plant-associated prokaryotes.</title>
        <authorList>
            <person name="Whitman W."/>
        </authorList>
    </citation>
    <scope>NUCLEOTIDE SEQUENCE [LARGE SCALE GENOMIC DNA]</scope>
    <source>
        <strain evidence="3 4">X5P2</strain>
    </source>
</reference>
<dbReference type="RefSeq" id="WP_183977866.1">
    <property type="nucleotide sequence ID" value="NZ_JACHEB010000006.1"/>
</dbReference>
<proteinExistence type="predicted"/>
<evidence type="ECO:0000256" key="2">
    <source>
        <dbReference type="SAM" id="Phobius"/>
    </source>
</evidence>
<keyword evidence="2" id="KW-1133">Transmembrane helix</keyword>
<keyword evidence="2" id="KW-0472">Membrane</keyword>
<organism evidence="3 4">
    <name type="scientific">Tunturiibacter gelidiferens</name>
    <dbReference type="NCBI Taxonomy" id="3069689"/>
    <lineage>
        <taxon>Bacteria</taxon>
        <taxon>Pseudomonadati</taxon>
        <taxon>Acidobacteriota</taxon>
        <taxon>Terriglobia</taxon>
        <taxon>Terriglobales</taxon>
        <taxon>Acidobacteriaceae</taxon>
        <taxon>Tunturiibacter</taxon>
    </lineage>
</organism>
<comment type="caution">
    <text evidence="3">The sequence shown here is derived from an EMBL/GenBank/DDBJ whole genome shotgun (WGS) entry which is preliminary data.</text>
</comment>
<evidence type="ECO:0000313" key="3">
    <source>
        <dbReference type="EMBL" id="MBB5329423.1"/>
    </source>
</evidence>
<protein>
    <submittedName>
        <fullName evidence="3">Uncharacterized protein</fullName>
    </submittedName>
</protein>
<name>A0A9X0U4K4_9BACT</name>
<keyword evidence="4" id="KW-1185">Reference proteome</keyword>
<gene>
    <name evidence="3" type="ORF">HDF14_003041</name>
</gene>